<gene>
    <name evidence="7" type="ORF">FSB73_16100</name>
</gene>
<evidence type="ECO:0000256" key="3">
    <source>
        <dbReference type="ARBA" id="ARBA00023125"/>
    </source>
</evidence>
<keyword evidence="2" id="KW-0067">ATP-binding</keyword>
<dbReference type="KEGG" id="agi:FSB73_16100"/>
<evidence type="ECO:0000259" key="6">
    <source>
        <dbReference type="SMART" id="SM00534"/>
    </source>
</evidence>
<feature type="transmembrane region" description="Helical" evidence="5">
    <location>
        <begin position="233"/>
        <end position="252"/>
    </location>
</feature>
<dbReference type="InterPro" id="IPR036187">
    <property type="entry name" value="DNA_mismatch_repair_MutS_sf"/>
</dbReference>
<evidence type="ECO:0000256" key="4">
    <source>
        <dbReference type="SAM" id="MobiDB-lite"/>
    </source>
</evidence>
<dbReference type="AlphaFoldDB" id="A0A5B8VP22"/>
<dbReference type="PANTHER" id="PTHR11361:SF99">
    <property type="entry name" value="DNA MISMATCH REPAIR PROTEIN"/>
    <property type="match status" value="1"/>
</dbReference>
<dbReference type="Pfam" id="PF00488">
    <property type="entry name" value="MutS_V"/>
    <property type="match status" value="1"/>
</dbReference>
<evidence type="ECO:0000256" key="5">
    <source>
        <dbReference type="SAM" id="Phobius"/>
    </source>
</evidence>
<dbReference type="InterPro" id="IPR000432">
    <property type="entry name" value="DNA_mismatch_repair_MutS_C"/>
</dbReference>
<name>A0A5B8VP22_9BACT</name>
<evidence type="ECO:0000313" key="8">
    <source>
        <dbReference type="Proteomes" id="UP000321291"/>
    </source>
</evidence>
<evidence type="ECO:0000313" key="7">
    <source>
        <dbReference type="EMBL" id="QEC72973.1"/>
    </source>
</evidence>
<keyword evidence="3" id="KW-0238">DNA-binding</keyword>
<dbReference type="Gene3D" id="3.40.50.300">
    <property type="entry name" value="P-loop containing nucleotide triphosphate hydrolases"/>
    <property type="match status" value="1"/>
</dbReference>
<keyword evidence="1" id="KW-0547">Nucleotide-binding</keyword>
<sequence>MALTDPSINIETPGQATDKDNQSESMGFYNQQLSESKSLLKKLQQKIRMIAMGRLATGLAIIVCIYRLFRTYGAVFWWLAFIILLILFIFLLRKSGDLQEAEAYQSKRKQINEAEILGLKGQFEHFDGGAGIASPDHPFAFDLDLFGPKSLFQRINRTVTIAGKGTLGNFMAEPAQNGQVIRDRQSMVAAIEKAPLWCQRFQIVGSINEEDPADRKNIEDWLQIPPVYFPDKFWKLILSILPILTVLAWLIYMFGPFPAWPAIGLSLIQLGITGKQNGRISESHMLISKRAGTLKKYHHLIDLFIQHSFNETGLDNLQLNIKKEQTGKGSFEKFLKLINALDNRLNIIMNVVLNGLLLWDLNCLYRIEKWKQLFSDQFADWIRISSELDALISLAIYNFNHPDYRTPDIQDRVNEKDFLLNIQDGIHPLLYPAPSIPNSIDQPAKLNLFLITGANMAGKSTFLRMIGLNMVLSMAGANVAAKAMVITPVNLYTSMRTHDSLFTHTSFFYAELKKLQWIMEQIRSGNQIYIMLDEILKGTNSRDQHLGSAALIKNIIQNEGRGLIATHDIELTSLANNYPESIKNIAFEIDMQGDKMIFSYQYRDGVCQNMNASTLMRQMGIT</sequence>
<keyword evidence="5" id="KW-0812">Transmembrane</keyword>
<keyword evidence="5" id="KW-1133">Transmembrane helix</keyword>
<feature type="transmembrane region" description="Helical" evidence="5">
    <location>
        <begin position="51"/>
        <end position="69"/>
    </location>
</feature>
<keyword evidence="5" id="KW-0472">Membrane</keyword>
<dbReference type="GO" id="GO:0006298">
    <property type="term" value="P:mismatch repair"/>
    <property type="evidence" value="ECO:0007669"/>
    <property type="project" value="InterPro"/>
</dbReference>
<dbReference type="GO" id="GO:0005524">
    <property type="term" value="F:ATP binding"/>
    <property type="evidence" value="ECO:0007669"/>
    <property type="project" value="UniProtKB-KW"/>
</dbReference>
<dbReference type="Gene3D" id="1.10.1420.10">
    <property type="match status" value="1"/>
</dbReference>
<dbReference type="Proteomes" id="UP000321291">
    <property type="component" value="Chromosome"/>
</dbReference>
<dbReference type="GO" id="GO:0140664">
    <property type="term" value="F:ATP-dependent DNA damage sensor activity"/>
    <property type="evidence" value="ECO:0007669"/>
    <property type="project" value="InterPro"/>
</dbReference>
<evidence type="ECO:0000256" key="1">
    <source>
        <dbReference type="ARBA" id="ARBA00022741"/>
    </source>
</evidence>
<feature type="domain" description="DNA mismatch repair proteins mutS family" evidence="6">
    <location>
        <begin position="446"/>
        <end position="617"/>
    </location>
</feature>
<feature type="transmembrane region" description="Helical" evidence="5">
    <location>
        <begin position="75"/>
        <end position="92"/>
    </location>
</feature>
<dbReference type="PANTHER" id="PTHR11361">
    <property type="entry name" value="DNA MISMATCH REPAIR PROTEIN MUTS FAMILY MEMBER"/>
    <property type="match status" value="1"/>
</dbReference>
<accession>A0A5B8VP22</accession>
<dbReference type="SMART" id="SM00534">
    <property type="entry name" value="MUTSac"/>
    <property type="match status" value="1"/>
</dbReference>
<dbReference type="SUPFAM" id="SSF52540">
    <property type="entry name" value="P-loop containing nucleoside triphosphate hydrolases"/>
    <property type="match status" value="1"/>
</dbReference>
<protein>
    <recommendedName>
        <fullName evidence="6">DNA mismatch repair proteins mutS family domain-containing protein</fullName>
    </recommendedName>
</protein>
<evidence type="ECO:0000256" key="2">
    <source>
        <dbReference type="ARBA" id="ARBA00022840"/>
    </source>
</evidence>
<dbReference type="GO" id="GO:0030983">
    <property type="term" value="F:mismatched DNA binding"/>
    <property type="evidence" value="ECO:0007669"/>
    <property type="project" value="InterPro"/>
</dbReference>
<dbReference type="InterPro" id="IPR045076">
    <property type="entry name" value="MutS"/>
</dbReference>
<dbReference type="InterPro" id="IPR027417">
    <property type="entry name" value="P-loop_NTPase"/>
</dbReference>
<dbReference type="GO" id="GO:0005829">
    <property type="term" value="C:cytosol"/>
    <property type="evidence" value="ECO:0007669"/>
    <property type="project" value="TreeGrafter"/>
</dbReference>
<proteinExistence type="predicted"/>
<keyword evidence="8" id="KW-1185">Reference proteome</keyword>
<dbReference type="SUPFAM" id="SSF48334">
    <property type="entry name" value="DNA repair protein MutS, domain III"/>
    <property type="match status" value="1"/>
</dbReference>
<feature type="region of interest" description="Disordered" evidence="4">
    <location>
        <begin position="1"/>
        <end position="22"/>
    </location>
</feature>
<feature type="compositionally biased region" description="Polar residues" evidence="4">
    <location>
        <begin position="1"/>
        <end position="15"/>
    </location>
</feature>
<dbReference type="EMBL" id="CP042434">
    <property type="protein sequence ID" value="QEC72973.1"/>
    <property type="molecule type" value="Genomic_DNA"/>
</dbReference>
<reference evidence="7 8" key="1">
    <citation type="journal article" date="2017" name="Int. J. Syst. Evol. Microbiol.">
        <title>Arachidicoccus ginsenosidivorans sp. nov., with ginsenoside-converting activity isolated from ginseng cultivating soil.</title>
        <authorList>
            <person name="Siddiqi M.Z."/>
            <person name="Aslam Z."/>
            <person name="Im W.T."/>
        </authorList>
    </citation>
    <scope>NUCLEOTIDE SEQUENCE [LARGE SCALE GENOMIC DNA]</scope>
    <source>
        <strain evidence="7 8">Gsoil 809</strain>
    </source>
</reference>
<dbReference type="OrthoDB" id="9802448at2"/>
<organism evidence="7 8">
    <name type="scientific">Arachidicoccus ginsenosidivorans</name>
    <dbReference type="NCBI Taxonomy" id="496057"/>
    <lineage>
        <taxon>Bacteria</taxon>
        <taxon>Pseudomonadati</taxon>
        <taxon>Bacteroidota</taxon>
        <taxon>Chitinophagia</taxon>
        <taxon>Chitinophagales</taxon>
        <taxon>Chitinophagaceae</taxon>
        <taxon>Arachidicoccus</taxon>
    </lineage>
</organism>
<dbReference type="RefSeq" id="WP_146784440.1">
    <property type="nucleotide sequence ID" value="NZ_CP042434.1"/>
</dbReference>